<keyword evidence="1" id="KW-0449">Lipoprotein</keyword>
<accession>A0ABY9RI76</accession>
<dbReference type="Pfam" id="PF19795">
    <property type="entry name" value="DUF6279"/>
    <property type="match status" value="1"/>
</dbReference>
<evidence type="ECO:0000313" key="1">
    <source>
        <dbReference type="EMBL" id="WMW80918.1"/>
    </source>
</evidence>
<name>A0ABY9RI76_9BURK</name>
<sequence>MSATTPAFSFQSLTESSGPYQRQQWLRWPRVFLALMLTLVLGSCSTARLGYNNADTLAYWWMDGYVDFNSTQKAKVKRDIAQLLSWHRSSQLPQYAQTLGQMQTVLAANPGPAEIEAVYRQVEQHLQVTLLKAVPELTDFVLSMDESQKAYLARKFEKNNEDFRDKYLDLTPEKQAKERRKKFLKQVDEWLGSVNREQEALITRHLEKHPANYAQWLEESMARQRLVMQLITHIQTEKPSREAAQAMVQKLIMTSFETADSAERRSQTENSRMAMQTMLPNLLRLATPAQKTHATQKLQNWIDDCKYLSAKK</sequence>
<dbReference type="EMBL" id="CP133720">
    <property type="protein sequence ID" value="WMW80918.1"/>
    <property type="molecule type" value="Genomic_DNA"/>
</dbReference>
<dbReference type="Proteomes" id="UP001181355">
    <property type="component" value="Chromosome"/>
</dbReference>
<gene>
    <name evidence="1" type="ORF">RF679_01225</name>
</gene>
<dbReference type="InterPro" id="IPR016875">
    <property type="entry name" value="UCP028200"/>
</dbReference>
<dbReference type="PIRSF" id="PIRSF028200">
    <property type="entry name" value="UCP028200"/>
    <property type="match status" value="1"/>
</dbReference>
<evidence type="ECO:0000313" key="2">
    <source>
        <dbReference type="Proteomes" id="UP001181355"/>
    </source>
</evidence>
<dbReference type="RefSeq" id="WP_309482409.1">
    <property type="nucleotide sequence ID" value="NZ_CP133720.1"/>
</dbReference>
<reference evidence="1" key="1">
    <citation type="submission" date="2023-09" db="EMBL/GenBank/DDBJ databases">
        <title>Undibacterium sp. 20NA77.5 isolated from freshwater.</title>
        <authorList>
            <person name="Le V."/>
            <person name="Ko S.-R."/>
            <person name="Ahn C.-Y."/>
            <person name="Oh H.-M."/>
        </authorList>
    </citation>
    <scope>NUCLEOTIDE SEQUENCE</scope>
    <source>
        <strain evidence="1">20NA77.5</strain>
    </source>
</reference>
<keyword evidence="2" id="KW-1185">Reference proteome</keyword>
<protein>
    <submittedName>
        <fullName evidence="1">DUF6279 family lipoprotein</fullName>
    </submittedName>
</protein>
<proteinExistence type="predicted"/>
<organism evidence="1 2">
    <name type="scientific">Undibacterium cyanobacteriorum</name>
    <dbReference type="NCBI Taxonomy" id="3073561"/>
    <lineage>
        <taxon>Bacteria</taxon>
        <taxon>Pseudomonadati</taxon>
        <taxon>Pseudomonadota</taxon>
        <taxon>Betaproteobacteria</taxon>
        <taxon>Burkholderiales</taxon>
        <taxon>Oxalobacteraceae</taxon>
        <taxon>Undibacterium</taxon>
    </lineage>
</organism>